<dbReference type="AlphaFoldDB" id="A0A7W7FUL7"/>
<dbReference type="RefSeq" id="WP_185005210.1">
    <property type="nucleotide sequence ID" value="NZ_BAAAUI010000001.1"/>
</dbReference>
<feature type="compositionally biased region" description="Low complexity" evidence="1">
    <location>
        <begin position="252"/>
        <end position="269"/>
    </location>
</feature>
<feature type="region of interest" description="Disordered" evidence="1">
    <location>
        <begin position="373"/>
        <end position="393"/>
    </location>
</feature>
<evidence type="ECO:0000313" key="5">
    <source>
        <dbReference type="Proteomes" id="UP000533598"/>
    </source>
</evidence>
<evidence type="ECO:0000313" key="4">
    <source>
        <dbReference type="EMBL" id="MBB4679461.1"/>
    </source>
</evidence>
<comment type="caution">
    <text evidence="4">The sequence shown here is derived from an EMBL/GenBank/DDBJ whole genome shotgun (WGS) entry which is preliminary data.</text>
</comment>
<keyword evidence="2" id="KW-0812">Transmembrane</keyword>
<reference evidence="4 5" key="1">
    <citation type="submission" date="2020-08" db="EMBL/GenBank/DDBJ databases">
        <title>Sequencing the genomes of 1000 actinobacteria strains.</title>
        <authorList>
            <person name="Klenk H.-P."/>
        </authorList>
    </citation>
    <scope>NUCLEOTIDE SEQUENCE [LARGE SCALE GENOMIC DNA]</scope>
    <source>
        <strain evidence="4 5">DSM 44230</strain>
    </source>
</reference>
<keyword evidence="2" id="KW-1133">Transmembrane helix</keyword>
<keyword evidence="2" id="KW-0472">Membrane</keyword>
<accession>A0A7W7FUL7</accession>
<dbReference type="InterPro" id="IPR058441">
    <property type="entry name" value="DUF8128"/>
</dbReference>
<evidence type="ECO:0000256" key="1">
    <source>
        <dbReference type="SAM" id="MobiDB-lite"/>
    </source>
</evidence>
<proteinExistence type="predicted"/>
<organism evidence="4 5">
    <name type="scientific">Crossiella cryophila</name>
    <dbReference type="NCBI Taxonomy" id="43355"/>
    <lineage>
        <taxon>Bacteria</taxon>
        <taxon>Bacillati</taxon>
        <taxon>Actinomycetota</taxon>
        <taxon>Actinomycetes</taxon>
        <taxon>Pseudonocardiales</taxon>
        <taxon>Pseudonocardiaceae</taxon>
        <taxon>Crossiella</taxon>
    </lineage>
</organism>
<gene>
    <name evidence="4" type="ORF">HNR67_005579</name>
</gene>
<feature type="domain" description="DUF8128" evidence="3">
    <location>
        <begin position="150"/>
        <end position="367"/>
    </location>
</feature>
<dbReference type="Pfam" id="PF26449">
    <property type="entry name" value="DUF8128"/>
    <property type="match status" value="1"/>
</dbReference>
<protein>
    <recommendedName>
        <fullName evidence="3">DUF8128 domain-containing protein</fullName>
    </recommendedName>
</protein>
<dbReference type="Proteomes" id="UP000533598">
    <property type="component" value="Unassembled WGS sequence"/>
</dbReference>
<sequence>MNGLDWTALFSAADRAVGWVAGLWQQHAVLIVVAAVIPLVATVILVVLRRRVRRRWSHRARLVELLPPSDLDLATAFAGGRRLWRDLTGITPPAWRRRVRGHPALALEYLLTPERLTVRIWIPGPIPPGRVEAAVRAAWPGTLLIPATDTPISPTHTVTGGVVRLERPEYFPLHIADAREDADPVRALQSLATALRPGESALVQVLLRPGVGGRLRRYRRIVRRLHTTHSATGSGVTRLPAELARELLDLITGSRTPTRSTSTSGTRGTDPQRAEELREIRAKAVLPQWEVELRYAAATSSTGAAARARVRGLADGVFAMFAVLAGRNALARHHLHRPAAALARRRLRHGALLSTTEIAALAHLPVRNPALTGGRARTVPAPPEVFDHPDTAT</sequence>
<evidence type="ECO:0000259" key="3">
    <source>
        <dbReference type="Pfam" id="PF26449"/>
    </source>
</evidence>
<evidence type="ECO:0000256" key="2">
    <source>
        <dbReference type="SAM" id="Phobius"/>
    </source>
</evidence>
<keyword evidence="5" id="KW-1185">Reference proteome</keyword>
<feature type="transmembrane region" description="Helical" evidence="2">
    <location>
        <begin position="28"/>
        <end position="48"/>
    </location>
</feature>
<name>A0A7W7FUL7_9PSEU</name>
<dbReference type="EMBL" id="JACHMH010000001">
    <property type="protein sequence ID" value="MBB4679461.1"/>
    <property type="molecule type" value="Genomic_DNA"/>
</dbReference>
<feature type="region of interest" description="Disordered" evidence="1">
    <location>
        <begin position="250"/>
        <end position="274"/>
    </location>
</feature>